<gene>
    <name evidence="3" type="ORF">LPJ61_001241</name>
</gene>
<feature type="transmembrane region" description="Helical" evidence="1">
    <location>
        <begin position="458"/>
        <end position="480"/>
    </location>
</feature>
<evidence type="ECO:0000313" key="4">
    <source>
        <dbReference type="Proteomes" id="UP001143981"/>
    </source>
</evidence>
<evidence type="ECO:0008006" key="5">
    <source>
        <dbReference type="Google" id="ProtNLM"/>
    </source>
</evidence>
<keyword evidence="1" id="KW-0472">Membrane</keyword>
<evidence type="ECO:0000256" key="2">
    <source>
        <dbReference type="SAM" id="SignalP"/>
    </source>
</evidence>
<dbReference type="AlphaFoldDB" id="A0A9W7YAC8"/>
<keyword evidence="2" id="KW-0732">Signal</keyword>
<reference evidence="3" key="1">
    <citation type="submission" date="2022-07" db="EMBL/GenBank/DDBJ databases">
        <title>Phylogenomic reconstructions and comparative analyses of Kickxellomycotina fungi.</title>
        <authorList>
            <person name="Reynolds N.K."/>
            <person name="Stajich J.E."/>
            <person name="Barry K."/>
            <person name="Grigoriev I.V."/>
            <person name="Crous P."/>
            <person name="Smith M.E."/>
        </authorList>
    </citation>
    <scope>NUCLEOTIDE SEQUENCE</scope>
    <source>
        <strain evidence="3">BCRC 34381</strain>
    </source>
</reference>
<dbReference type="SUPFAM" id="SSF53807">
    <property type="entry name" value="Helical backbone' metal receptor"/>
    <property type="match status" value="1"/>
</dbReference>
<dbReference type="PANTHER" id="PTHR38360:SF1">
    <property type="entry name" value="F12P19.7"/>
    <property type="match status" value="1"/>
</dbReference>
<feature type="chain" id="PRO_5040744993" description="Periplasmic binding protein-like II" evidence="2">
    <location>
        <begin position="20"/>
        <end position="481"/>
    </location>
</feature>
<protein>
    <recommendedName>
        <fullName evidence="5">Periplasmic binding protein-like II</fullName>
    </recommendedName>
</protein>
<keyword evidence="1" id="KW-1133">Transmembrane helix</keyword>
<keyword evidence="1" id="KW-0812">Transmembrane</keyword>
<keyword evidence="4" id="KW-1185">Reference proteome</keyword>
<feature type="signal peptide" evidence="2">
    <location>
        <begin position="1"/>
        <end position="19"/>
    </location>
</feature>
<dbReference type="EMBL" id="JANBOI010000094">
    <property type="protein sequence ID" value="KAJ1734116.1"/>
    <property type="molecule type" value="Genomic_DNA"/>
</dbReference>
<sequence>MKLVALATLVAAFGSSVLAASGGSTQGLQSTECVAAGDASKNLYATKSEVKYAKLFTIEYHDSYKVVNDLAANGTYVLYQCGSERPSVKNADAYIPIPVKSVAAWSTSAAAFIEALGVQDHVQNLGTSPSITSACLQELLAEVIKPFDEGNSTSVDVQEQNNTVVFNMPGGEDANATNTAFSSEYLETSALGRSEWIKFFGAFFNAEERANKLFDEISSNYECFTHKANSEFNKLRPVVAWTSYAAPSSFNNNTAYWQISVAGYKYDLVRDAGARMLNTTSRTQSTMFSSAAAFLDALEDVDIVIDESFVSYTYSELLKNYGISGSNKAKYPWAAAGRVFRPDRIQSTAGGLDWFESPVVFADALLQDVIGVAHPKFAKSAYSPIWFRNLSKDEPVAVVTASNCTDMYAARKDPAATCSSIDFQSANPTDSAYSGVDVSQTQDLIYDISKSEIISGAAALRAAVVATLGGAGAALAALYVL</sequence>
<name>A0A9W7YAC8_9FUNG</name>
<dbReference type="Proteomes" id="UP001143981">
    <property type="component" value="Unassembled WGS sequence"/>
</dbReference>
<dbReference type="OrthoDB" id="409848at2759"/>
<evidence type="ECO:0000313" key="3">
    <source>
        <dbReference type="EMBL" id="KAJ1734116.1"/>
    </source>
</evidence>
<evidence type="ECO:0000256" key="1">
    <source>
        <dbReference type="SAM" id="Phobius"/>
    </source>
</evidence>
<comment type="caution">
    <text evidence="3">The sequence shown here is derived from an EMBL/GenBank/DDBJ whole genome shotgun (WGS) entry which is preliminary data.</text>
</comment>
<organism evidence="3 4">
    <name type="scientific">Coemansia biformis</name>
    <dbReference type="NCBI Taxonomy" id="1286918"/>
    <lineage>
        <taxon>Eukaryota</taxon>
        <taxon>Fungi</taxon>
        <taxon>Fungi incertae sedis</taxon>
        <taxon>Zoopagomycota</taxon>
        <taxon>Kickxellomycotina</taxon>
        <taxon>Kickxellomycetes</taxon>
        <taxon>Kickxellales</taxon>
        <taxon>Kickxellaceae</taxon>
        <taxon>Coemansia</taxon>
    </lineage>
</organism>
<proteinExistence type="predicted"/>
<accession>A0A9W7YAC8</accession>
<dbReference type="PANTHER" id="PTHR38360">
    <property type="entry name" value="OS03G0120000 PROTEIN"/>
    <property type="match status" value="1"/>
</dbReference>